<evidence type="ECO:0000313" key="2">
    <source>
        <dbReference type="EMBL" id="CAA9463230.1"/>
    </source>
</evidence>
<feature type="non-terminal residue" evidence="2">
    <location>
        <position position="137"/>
    </location>
</feature>
<feature type="non-terminal residue" evidence="2">
    <location>
        <position position="1"/>
    </location>
</feature>
<proteinExistence type="predicted"/>
<gene>
    <name evidence="2" type="ORF">AVDCRST_MAG02-2736</name>
</gene>
<reference evidence="2" key="1">
    <citation type="submission" date="2020-02" db="EMBL/GenBank/DDBJ databases">
        <authorList>
            <person name="Meier V. D."/>
        </authorList>
    </citation>
    <scope>NUCLEOTIDE SEQUENCE</scope>
    <source>
        <strain evidence="2">AVDCRST_MAG02</strain>
    </source>
</reference>
<feature type="region of interest" description="Disordered" evidence="1">
    <location>
        <begin position="61"/>
        <end position="109"/>
    </location>
</feature>
<sequence length="137" mass="15021">WNGGSGVIFRIWRRYTLGSGRKPVLFAGSSPARWNRRGTSFTRTTGLSPLWTGTRGLTVTRSSRRRSTASRWGRRGCTSTRSGATRGTRTSTGTSCRSRPGCLTKSSKARGRVGTRGCRRFRSRRCQIWLGASGAGC</sequence>
<organism evidence="2">
    <name type="scientific">uncultured Rubrobacteraceae bacterium</name>
    <dbReference type="NCBI Taxonomy" id="349277"/>
    <lineage>
        <taxon>Bacteria</taxon>
        <taxon>Bacillati</taxon>
        <taxon>Actinomycetota</taxon>
        <taxon>Rubrobacteria</taxon>
        <taxon>Rubrobacterales</taxon>
        <taxon>Rubrobacteraceae</taxon>
        <taxon>environmental samples</taxon>
    </lineage>
</organism>
<dbReference type="EMBL" id="CADCVH010000087">
    <property type="protein sequence ID" value="CAA9463230.1"/>
    <property type="molecule type" value="Genomic_DNA"/>
</dbReference>
<accession>A0A6J4R3L1</accession>
<protein>
    <submittedName>
        <fullName evidence="2">Uncharacterized protein</fullName>
    </submittedName>
</protein>
<feature type="compositionally biased region" description="Low complexity" evidence="1">
    <location>
        <begin position="75"/>
        <end position="99"/>
    </location>
</feature>
<name>A0A6J4R3L1_9ACTN</name>
<feature type="compositionally biased region" description="Basic residues" evidence="1">
    <location>
        <begin position="62"/>
        <end position="74"/>
    </location>
</feature>
<dbReference type="AlphaFoldDB" id="A0A6J4R3L1"/>
<evidence type="ECO:0000256" key="1">
    <source>
        <dbReference type="SAM" id="MobiDB-lite"/>
    </source>
</evidence>